<dbReference type="InterPro" id="IPR040758">
    <property type="entry name" value="PrmC_N"/>
</dbReference>
<evidence type="ECO:0000313" key="3">
    <source>
        <dbReference type="EMBL" id="PIK57963.1"/>
    </source>
</evidence>
<gene>
    <name evidence="3" type="ORF">BSL78_05108</name>
</gene>
<dbReference type="PANTHER" id="PTHR18895:SF74">
    <property type="entry name" value="MTRF1L RELEASE FACTOR GLUTAMINE METHYLTRANSFERASE"/>
    <property type="match status" value="1"/>
</dbReference>
<evidence type="ECO:0000259" key="1">
    <source>
        <dbReference type="Pfam" id="PF13649"/>
    </source>
</evidence>
<dbReference type="PANTHER" id="PTHR18895">
    <property type="entry name" value="HEMK METHYLTRANSFERASE"/>
    <property type="match status" value="1"/>
</dbReference>
<dbReference type="Gene3D" id="3.40.50.150">
    <property type="entry name" value="Vaccinia Virus protein VP39"/>
    <property type="match status" value="1"/>
</dbReference>
<sequence length="277" mass="32145">MFPATTWSRCLVLRQSWKHLRELYFCRDSTDYQYINGGGRLFSYHNQAVLTLSHRGWTILPKRYFTSDIPKNEKDVTSIDMTIGGLKRRWGKCLEEEGVPESDLSVEAIVAHVLGKKMFHELDASIMTLLPTKKEKEDIDRLCHQRLKRMPVQYIINEWDFRDMTLIMKPPVFIPGQKLSAVTYRSKIFVEIITDHYRKDEELKILEIGCGSGAISVSLLRAFNKSRVTAFDVLEEAVELTQENAARLDFCDLESKSHNDEQLMSKVLYGLMELPYK</sequence>
<protein>
    <recommendedName>
        <fullName evidence="5">HemK methyltransferase family member 1</fullName>
    </recommendedName>
</protein>
<dbReference type="GO" id="GO:0005739">
    <property type="term" value="C:mitochondrion"/>
    <property type="evidence" value="ECO:0007669"/>
    <property type="project" value="TreeGrafter"/>
</dbReference>
<feature type="domain" description="Methyltransferase" evidence="1">
    <location>
        <begin position="205"/>
        <end position="250"/>
    </location>
</feature>
<dbReference type="SUPFAM" id="SSF53335">
    <property type="entry name" value="S-adenosyl-L-methionine-dependent methyltransferases"/>
    <property type="match status" value="1"/>
</dbReference>
<dbReference type="InterPro" id="IPR029063">
    <property type="entry name" value="SAM-dependent_MTases_sf"/>
</dbReference>
<reference evidence="3 4" key="1">
    <citation type="journal article" date="2017" name="PLoS Biol.">
        <title>The sea cucumber genome provides insights into morphological evolution and visceral regeneration.</title>
        <authorList>
            <person name="Zhang X."/>
            <person name="Sun L."/>
            <person name="Yuan J."/>
            <person name="Sun Y."/>
            <person name="Gao Y."/>
            <person name="Zhang L."/>
            <person name="Li S."/>
            <person name="Dai H."/>
            <person name="Hamel J.F."/>
            <person name="Liu C."/>
            <person name="Yu Y."/>
            <person name="Liu S."/>
            <person name="Lin W."/>
            <person name="Guo K."/>
            <person name="Jin S."/>
            <person name="Xu P."/>
            <person name="Storey K.B."/>
            <person name="Huan P."/>
            <person name="Zhang T."/>
            <person name="Zhou Y."/>
            <person name="Zhang J."/>
            <person name="Lin C."/>
            <person name="Li X."/>
            <person name="Xing L."/>
            <person name="Huo D."/>
            <person name="Sun M."/>
            <person name="Wang L."/>
            <person name="Mercier A."/>
            <person name="Li F."/>
            <person name="Yang H."/>
            <person name="Xiang J."/>
        </authorList>
    </citation>
    <scope>NUCLEOTIDE SEQUENCE [LARGE SCALE GENOMIC DNA]</scope>
    <source>
        <strain evidence="3">Shaxun</strain>
        <tissue evidence="3">Muscle</tissue>
    </source>
</reference>
<comment type="caution">
    <text evidence="3">The sequence shown here is derived from an EMBL/GenBank/DDBJ whole genome shotgun (WGS) entry which is preliminary data.</text>
</comment>
<keyword evidence="4" id="KW-1185">Reference proteome</keyword>
<dbReference type="OrthoDB" id="269872at2759"/>
<dbReference type="InterPro" id="IPR041698">
    <property type="entry name" value="Methyltransf_25"/>
</dbReference>
<evidence type="ECO:0000313" key="4">
    <source>
        <dbReference type="Proteomes" id="UP000230750"/>
    </source>
</evidence>
<evidence type="ECO:0000259" key="2">
    <source>
        <dbReference type="Pfam" id="PF17827"/>
    </source>
</evidence>
<dbReference type="AlphaFoldDB" id="A0A2G8LCJ1"/>
<dbReference type="Proteomes" id="UP000230750">
    <property type="component" value="Unassembled WGS sequence"/>
</dbReference>
<dbReference type="Pfam" id="PF17827">
    <property type="entry name" value="PrmC_N"/>
    <property type="match status" value="1"/>
</dbReference>
<dbReference type="Gene3D" id="1.10.8.10">
    <property type="entry name" value="DNA helicase RuvA subunit, C-terminal domain"/>
    <property type="match status" value="1"/>
</dbReference>
<dbReference type="Pfam" id="PF13649">
    <property type="entry name" value="Methyltransf_25"/>
    <property type="match status" value="1"/>
</dbReference>
<feature type="domain" description="Release factor glutamine methyltransferase N-terminal" evidence="2">
    <location>
        <begin position="89"/>
        <end position="156"/>
    </location>
</feature>
<name>A0A2G8LCJ1_STIJA</name>
<dbReference type="InterPro" id="IPR050320">
    <property type="entry name" value="N5-glutamine_MTase"/>
</dbReference>
<dbReference type="STRING" id="307972.A0A2G8LCJ1"/>
<proteinExistence type="predicted"/>
<accession>A0A2G8LCJ1</accession>
<dbReference type="EMBL" id="MRZV01000127">
    <property type="protein sequence ID" value="PIK57963.1"/>
    <property type="molecule type" value="Genomic_DNA"/>
</dbReference>
<organism evidence="3 4">
    <name type="scientific">Stichopus japonicus</name>
    <name type="common">Sea cucumber</name>
    <dbReference type="NCBI Taxonomy" id="307972"/>
    <lineage>
        <taxon>Eukaryota</taxon>
        <taxon>Metazoa</taxon>
        <taxon>Echinodermata</taxon>
        <taxon>Eleutherozoa</taxon>
        <taxon>Echinozoa</taxon>
        <taxon>Holothuroidea</taxon>
        <taxon>Aspidochirotacea</taxon>
        <taxon>Aspidochirotida</taxon>
        <taxon>Stichopodidae</taxon>
        <taxon>Apostichopus</taxon>
    </lineage>
</organism>
<dbReference type="CDD" id="cd02440">
    <property type="entry name" value="AdoMet_MTases"/>
    <property type="match status" value="1"/>
</dbReference>
<evidence type="ECO:0008006" key="5">
    <source>
        <dbReference type="Google" id="ProtNLM"/>
    </source>
</evidence>